<reference evidence="5 6" key="1">
    <citation type="journal article" date="2020" name="mSystems">
        <title>Defining Genomic and Predicted Metabolic Features of the Acetobacterium Genus.</title>
        <authorList>
            <person name="Ross D.E."/>
            <person name="Marshall C.W."/>
            <person name="Gulliver D."/>
            <person name="May H.D."/>
            <person name="Norman R.S."/>
        </authorList>
    </citation>
    <scope>NUCLEOTIDE SEQUENCE [LARGE SCALE GENOMIC DNA]</scope>
    <source>
        <strain evidence="5 6">DSM 4132</strain>
    </source>
</reference>
<evidence type="ECO:0000313" key="5">
    <source>
        <dbReference type="EMBL" id="MBC3899372.1"/>
    </source>
</evidence>
<feature type="region of interest" description="Disordered" evidence="2">
    <location>
        <begin position="1"/>
        <end position="24"/>
    </location>
</feature>
<feature type="transmembrane region" description="Helical" evidence="3">
    <location>
        <begin position="185"/>
        <end position="206"/>
    </location>
</feature>
<sequence length="512" mass="55998">MKSKSRRTKRVTNGKTEAPIAGNNDALATAENKIVEETLIAQPEEVKTEALAETTEHDRNEIQDSEQDISESKQTEALVADETESADPVNDELDEKTEAQVVADEVIIAGDEVIDDEEKTEALIVEETEALINEETEALMLEETEALMEEKTEALVEVMTEPYVIENTESLVFKQHKPFKHKKPVIIASSIILGLLLVGGGVAGYLNYQRSTEISADLQNGETLLTEAKFDEAMKAFEEVGTLDSDNADAIFGKAKAYAGLGDFGNARTYFEDTLKRVTDLEKMKQVYNAYIDSEVNAKVSEEALFALMDRAAKDTGDEGYMKRKGEFMVKAPSFNLNPGSYQGTQAVDIIKGDPADKIYFTTDGSQPTTASPEYTAVIELAPGEKTIKAIEVGANGYPSKTIEGKYIISASSESLLENNISGSWTSRSGSYFYQYYFSNGYVTYSYNYGNGSSYSSTGNYQIVGANPNGTIGTLSVFNISGYSIPSTLNINCEPLGDNMISINTRGYNYSP</sequence>
<dbReference type="Gene3D" id="1.25.40.10">
    <property type="entry name" value="Tetratricopeptide repeat domain"/>
    <property type="match status" value="1"/>
</dbReference>
<feature type="compositionally biased region" description="Basic and acidic residues" evidence="2">
    <location>
        <begin position="44"/>
        <end position="62"/>
    </location>
</feature>
<protein>
    <recommendedName>
        <fullName evidence="4">GH29D-like beta-sandwich domain-containing protein</fullName>
    </recommendedName>
</protein>
<feature type="compositionally biased region" description="Basic residues" evidence="2">
    <location>
        <begin position="1"/>
        <end position="12"/>
    </location>
</feature>
<dbReference type="InterPro" id="IPR011990">
    <property type="entry name" value="TPR-like_helical_dom_sf"/>
</dbReference>
<evidence type="ECO:0000313" key="6">
    <source>
        <dbReference type="Proteomes" id="UP000622405"/>
    </source>
</evidence>
<dbReference type="EMBL" id="WJBE01000005">
    <property type="protein sequence ID" value="MBC3899372.1"/>
    <property type="molecule type" value="Genomic_DNA"/>
</dbReference>
<gene>
    <name evidence="5" type="ORF">GH811_07065</name>
</gene>
<comment type="caution">
    <text evidence="5">The sequence shown here is derived from an EMBL/GenBank/DDBJ whole genome shotgun (WGS) entry which is preliminary data.</text>
</comment>
<keyword evidence="3" id="KW-1133">Transmembrane helix</keyword>
<keyword evidence="3" id="KW-0812">Transmembrane</keyword>
<keyword evidence="1" id="KW-0175">Coiled coil</keyword>
<feature type="coiled-coil region" evidence="1">
    <location>
        <begin position="125"/>
        <end position="161"/>
    </location>
</feature>
<proteinExistence type="predicted"/>
<evidence type="ECO:0000259" key="4">
    <source>
        <dbReference type="Pfam" id="PF13290"/>
    </source>
</evidence>
<name>A0ABR6YVZ8_9FIRM</name>
<dbReference type="InterPro" id="IPR059177">
    <property type="entry name" value="GH29D-like_dom"/>
</dbReference>
<keyword evidence="3" id="KW-0472">Membrane</keyword>
<organism evidence="5 6">
    <name type="scientific">Acetobacterium malicum</name>
    <dbReference type="NCBI Taxonomy" id="52692"/>
    <lineage>
        <taxon>Bacteria</taxon>
        <taxon>Bacillati</taxon>
        <taxon>Bacillota</taxon>
        <taxon>Clostridia</taxon>
        <taxon>Eubacteriales</taxon>
        <taxon>Eubacteriaceae</taxon>
        <taxon>Acetobacterium</taxon>
    </lineage>
</organism>
<evidence type="ECO:0000256" key="3">
    <source>
        <dbReference type="SAM" id="Phobius"/>
    </source>
</evidence>
<evidence type="ECO:0000256" key="1">
    <source>
        <dbReference type="SAM" id="Coils"/>
    </source>
</evidence>
<feature type="domain" description="GH29D-like beta-sandwich" evidence="4">
    <location>
        <begin position="338"/>
        <end position="402"/>
    </location>
</feature>
<evidence type="ECO:0000256" key="2">
    <source>
        <dbReference type="SAM" id="MobiDB-lite"/>
    </source>
</evidence>
<accession>A0ABR6YVZ8</accession>
<feature type="region of interest" description="Disordered" evidence="2">
    <location>
        <begin position="44"/>
        <end position="93"/>
    </location>
</feature>
<dbReference type="Pfam" id="PF13290">
    <property type="entry name" value="CHB_HEX_C_1"/>
    <property type="match status" value="1"/>
</dbReference>
<dbReference type="Proteomes" id="UP000622405">
    <property type="component" value="Unassembled WGS sequence"/>
</dbReference>
<dbReference type="SUPFAM" id="SSF48452">
    <property type="entry name" value="TPR-like"/>
    <property type="match status" value="1"/>
</dbReference>
<feature type="compositionally biased region" description="Acidic residues" evidence="2">
    <location>
        <begin position="79"/>
        <end position="93"/>
    </location>
</feature>
<keyword evidence="6" id="KW-1185">Reference proteome</keyword>
<dbReference type="RefSeq" id="WP_186893873.1">
    <property type="nucleotide sequence ID" value="NZ_WJBE01000005.1"/>
</dbReference>